<feature type="compositionally biased region" description="Acidic residues" evidence="1">
    <location>
        <begin position="436"/>
        <end position="454"/>
    </location>
</feature>
<sequence length="609" mass="66703">MSRNVRPRAPSTPQTKRRRRVSGSSSSSLDLSDDGGYSGVDDVSDSEDNDEEDVEAAEAEHIIDRALHNKHSVLPPRPVPESDEDGDDEEAVYEEEEEEEEAEADDDDDDDGADDNSSWNGILSEVEDDPALNHDFLPKEPPVVERHVRFAGVPDSDTDSTTSDVSDHGDFFPDIFVEQTSLDPAFRREIEDDRDDSSNSGSFWDFHEAYESVLNSPGLNNNASDDDTPLATPATSRLVSEVSTPVPDDYQDLDGYETDGDTTEEDVPDPPIRRKQPVRRVQTAEVSSDSDTEKPAKPRRRGKPRVGRFDLDSSGTKPIAVVNPISRKMMIFTPQRLRRLDLSPESFNLDLFNNPTMLQASPILSNSGTLMFGAMFSSNTFGDFMNTQPIGPAEAFFSATSDAFADDSDSEMDASEEDDAEKSLKIEDFVTFEETSSGDEGEAEVEGDGDGDGEGEARDSNAWEDDTNDGAVSTPGRRPSTTASAVSDANADVHPLFAHFDSNSDAVGAFRRNQVNQQLILSDKATKESLLFSNAYSMGTIRGVRSDSLSNVAAPLTPARRRKNTMDIYNSLQSSPLESISQKRKASSSNAEASHKRHRSISDVQSLQI</sequence>
<proteinExistence type="predicted"/>
<keyword evidence="4" id="KW-1185">Reference proteome</keyword>
<name>A0A0C4DSH0_MAGP6</name>
<feature type="compositionally biased region" description="Acidic residues" evidence="1">
    <location>
        <begin position="81"/>
        <end position="114"/>
    </location>
</feature>
<feature type="compositionally biased region" description="Acidic residues" evidence="1">
    <location>
        <begin position="249"/>
        <end position="268"/>
    </location>
</feature>
<evidence type="ECO:0000313" key="4">
    <source>
        <dbReference type="Proteomes" id="UP000011715"/>
    </source>
</evidence>
<dbReference type="Proteomes" id="UP000011715">
    <property type="component" value="Unassembled WGS sequence"/>
</dbReference>
<dbReference type="EMBL" id="GL876967">
    <property type="protein sequence ID" value="KLU83798.1"/>
    <property type="molecule type" value="Genomic_DNA"/>
</dbReference>
<feature type="region of interest" description="Disordered" evidence="1">
    <location>
        <begin position="571"/>
        <end position="609"/>
    </location>
</feature>
<dbReference type="VEuPathDB" id="FungiDB:MAPG_02849"/>
<feature type="compositionally biased region" description="Polar residues" evidence="1">
    <location>
        <begin position="571"/>
        <end position="580"/>
    </location>
</feature>
<feature type="compositionally biased region" description="Basic and acidic residues" evidence="1">
    <location>
        <begin position="136"/>
        <end position="148"/>
    </location>
</feature>
<reference evidence="2" key="3">
    <citation type="submission" date="2011-03" db="EMBL/GenBank/DDBJ databases">
        <title>Annotation of Magnaporthe poae ATCC 64411.</title>
        <authorList>
            <person name="Ma L.-J."/>
            <person name="Dead R."/>
            <person name="Young S.K."/>
            <person name="Zeng Q."/>
            <person name="Gargeya S."/>
            <person name="Fitzgerald M."/>
            <person name="Haas B."/>
            <person name="Abouelleil A."/>
            <person name="Alvarado L."/>
            <person name="Arachchi H.M."/>
            <person name="Berlin A."/>
            <person name="Brown A."/>
            <person name="Chapman S.B."/>
            <person name="Chen Z."/>
            <person name="Dunbar C."/>
            <person name="Freedman E."/>
            <person name="Gearin G."/>
            <person name="Gellesch M."/>
            <person name="Goldberg J."/>
            <person name="Griggs A."/>
            <person name="Gujja S."/>
            <person name="Heiman D."/>
            <person name="Howarth C."/>
            <person name="Larson L."/>
            <person name="Lui A."/>
            <person name="MacDonald P.J.P."/>
            <person name="Mehta T."/>
            <person name="Montmayeur A."/>
            <person name="Murphy C."/>
            <person name="Neiman D."/>
            <person name="Pearson M."/>
            <person name="Priest M."/>
            <person name="Roberts A."/>
            <person name="Saif S."/>
            <person name="Shea T."/>
            <person name="Shenoy N."/>
            <person name="Sisk P."/>
            <person name="Stolte C."/>
            <person name="Sykes S."/>
            <person name="Yandava C."/>
            <person name="Wortman J."/>
            <person name="Nusbaum C."/>
            <person name="Birren B."/>
        </authorList>
    </citation>
    <scope>NUCLEOTIDE SEQUENCE</scope>
    <source>
        <strain evidence="2">ATCC 64411</strain>
    </source>
</reference>
<reference evidence="4" key="2">
    <citation type="submission" date="2010-05" db="EMBL/GenBank/DDBJ databases">
        <title>The genome sequence of Magnaporthe poae strain ATCC 64411.</title>
        <authorList>
            <person name="Ma L.-J."/>
            <person name="Dead R."/>
            <person name="Young S."/>
            <person name="Zeng Q."/>
            <person name="Koehrsen M."/>
            <person name="Alvarado L."/>
            <person name="Berlin A."/>
            <person name="Chapman S.B."/>
            <person name="Chen Z."/>
            <person name="Freedman E."/>
            <person name="Gellesch M."/>
            <person name="Goldberg J."/>
            <person name="Griggs A."/>
            <person name="Gujja S."/>
            <person name="Heilman E.R."/>
            <person name="Heiman D."/>
            <person name="Hepburn T."/>
            <person name="Howarth C."/>
            <person name="Jen D."/>
            <person name="Larson L."/>
            <person name="Mehta T."/>
            <person name="Neiman D."/>
            <person name="Pearson M."/>
            <person name="Roberts A."/>
            <person name="Saif S."/>
            <person name="Shea T."/>
            <person name="Shenoy N."/>
            <person name="Sisk P."/>
            <person name="Stolte C."/>
            <person name="Sykes S."/>
            <person name="Walk T."/>
            <person name="White J."/>
            <person name="Yandava C."/>
            <person name="Haas B."/>
            <person name="Nusbaum C."/>
            <person name="Birren B."/>
        </authorList>
    </citation>
    <scope>NUCLEOTIDE SEQUENCE [LARGE SCALE GENOMIC DNA]</scope>
    <source>
        <strain evidence="4">ATCC 64411 / 73-15</strain>
    </source>
</reference>
<dbReference type="EMBL" id="ADBL01000694">
    <property type="status" value="NOT_ANNOTATED_CDS"/>
    <property type="molecule type" value="Genomic_DNA"/>
</dbReference>
<dbReference type="OrthoDB" id="5399183at2759"/>
<protein>
    <submittedName>
        <fullName evidence="2 3">Uncharacterized protein</fullName>
    </submittedName>
</protein>
<feature type="region of interest" description="Disordered" evidence="1">
    <location>
        <begin position="405"/>
        <end position="487"/>
    </location>
</feature>
<organism evidence="3 4">
    <name type="scientific">Magnaporthiopsis poae (strain ATCC 64411 / 73-15)</name>
    <name type="common">Kentucky bluegrass fungus</name>
    <name type="synonym">Magnaporthe poae</name>
    <dbReference type="NCBI Taxonomy" id="644358"/>
    <lineage>
        <taxon>Eukaryota</taxon>
        <taxon>Fungi</taxon>
        <taxon>Dikarya</taxon>
        <taxon>Ascomycota</taxon>
        <taxon>Pezizomycotina</taxon>
        <taxon>Sordariomycetes</taxon>
        <taxon>Sordariomycetidae</taxon>
        <taxon>Magnaporthales</taxon>
        <taxon>Magnaporthaceae</taxon>
        <taxon>Magnaporthiopsis</taxon>
    </lineage>
</organism>
<feature type="compositionally biased region" description="Basic and acidic residues" evidence="1">
    <location>
        <begin position="58"/>
        <end position="67"/>
    </location>
</feature>
<dbReference type="AlphaFoldDB" id="A0A0C4DSH0"/>
<feature type="region of interest" description="Disordered" evidence="1">
    <location>
        <begin position="1"/>
        <end position="314"/>
    </location>
</feature>
<feature type="compositionally biased region" description="Polar residues" evidence="1">
    <location>
        <begin position="233"/>
        <end position="243"/>
    </location>
</feature>
<reference evidence="3" key="5">
    <citation type="submission" date="2015-06" db="UniProtKB">
        <authorList>
            <consortium name="EnsemblFungi"/>
        </authorList>
    </citation>
    <scope>IDENTIFICATION</scope>
    <source>
        <strain evidence="3">ATCC 64411</strain>
    </source>
</reference>
<evidence type="ECO:0000256" key="1">
    <source>
        <dbReference type="SAM" id="MobiDB-lite"/>
    </source>
</evidence>
<evidence type="ECO:0000313" key="2">
    <source>
        <dbReference type="EMBL" id="KLU83798.1"/>
    </source>
</evidence>
<dbReference type="EnsemblFungi" id="MAPG_02849T0">
    <property type="protein sequence ID" value="MAPG_02849T0"/>
    <property type="gene ID" value="MAPG_02849"/>
</dbReference>
<dbReference type="STRING" id="644358.A0A0C4DSH0"/>
<dbReference type="OMA" id="AESDYGH"/>
<reference evidence="2" key="1">
    <citation type="submission" date="2010-05" db="EMBL/GenBank/DDBJ databases">
        <title>The Genome Sequence of Magnaporthe poae strain ATCC 64411.</title>
        <authorList>
            <consortium name="The Broad Institute Genome Sequencing Platform"/>
            <consortium name="Broad Institute Genome Sequencing Center for Infectious Disease"/>
            <person name="Ma L.-J."/>
            <person name="Dead R."/>
            <person name="Young S."/>
            <person name="Zeng Q."/>
            <person name="Koehrsen M."/>
            <person name="Alvarado L."/>
            <person name="Berlin A."/>
            <person name="Chapman S.B."/>
            <person name="Chen Z."/>
            <person name="Freedman E."/>
            <person name="Gellesch M."/>
            <person name="Goldberg J."/>
            <person name="Griggs A."/>
            <person name="Gujja S."/>
            <person name="Heilman E.R."/>
            <person name="Heiman D."/>
            <person name="Hepburn T."/>
            <person name="Howarth C."/>
            <person name="Jen D."/>
            <person name="Larson L."/>
            <person name="Mehta T."/>
            <person name="Neiman D."/>
            <person name="Pearson M."/>
            <person name="Roberts A."/>
            <person name="Saif S."/>
            <person name="Shea T."/>
            <person name="Shenoy N."/>
            <person name="Sisk P."/>
            <person name="Stolte C."/>
            <person name="Sykes S."/>
            <person name="Walk T."/>
            <person name="White J."/>
            <person name="Yandava C."/>
            <person name="Haas B."/>
            <person name="Nusbaum C."/>
            <person name="Birren B."/>
        </authorList>
    </citation>
    <scope>NUCLEOTIDE SEQUENCE</scope>
    <source>
        <strain evidence="2">ATCC 64411</strain>
    </source>
</reference>
<feature type="compositionally biased region" description="Acidic residues" evidence="1">
    <location>
        <begin position="42"/>
        <end position="57"/>
    </location>
</feature>
<dbReference type="eggNOG" id="ENOG502SQ9B">
    <property type="taxonomic scope" value="Eukaryota"/>
</dbReference>
<feature type="compositionally biased region" description="Acidic residues" evidence="1">
    <location>
        <begin position="405"/>
        <end position="420"/>
    </location>
</feature>
<evidence type="ECO:0000313" key="3">
    <source>
        <dbReference type="EnsemblFungi" id="MAPG_02849T0"/>
    </source>
</evidence>
<gene>
    <name evidence="2" type="ORF">MAPG_02849</name>
</gene>
<reference evidence="3" key="4">
    <citation type="journal article" date="2015" name="G3 (Bethesda)">
        <title>Genome sequences of three phytopathogenic species of the Magnaporthaceae family of fungi.</title>
        <authorList>
            <person name="Okagaki L.H."/>
            <person name="Nunes C.C."/>
            <person name="Sailsbery J."/>
            <person name="Clay B."/>
            <person name="Brown D."/>
            <person name="John T."/>
            <person name="Oh Y."/>
            <person name="Young N."/>
            <person name="Fitzgerald M."/>
            <person name="Haas B.J."/>
            <person name="Zeng Q."/>
            <person name="Young S."/>
            <person name="Adiconis X."/>
            <person name="Fan L."/>
            <person name="Levin J.Z."/>
            <person name="Mitchell T.K."/>
            <person name="Okubara P.A."/>
            <person name="Farman M.L."/>
            <person name="Kohn L.M."/>
            <person name="Birren B."/>
            <person name="Ma L.-J."/>
            <person name="Dean R.A."/>
        </authorList>
    </citation>
    <scope>NUCLEOTIDE SEQUENCE</scope>
    <source>
        <strain evidence="3">ATCC 64411 / 73-15</strain>
    </source>
</reference>
<feature type="compositionally biased region" description="Polar residues" evidence="1">
    <location>
        <begin position="213"/>
        <end position="223"/>
    </location>
</feature>
<accession>A0A0C4DSH0</accession>
<feature type="compositionally biased region" description="Basic residues" evidence="1">
    <location>
        <begin position="297"/>
        <end position="306"/>
    </location>
</feature>